<gene>
    <name evidence="3" type="ORF">COHA_000401</name>
</gene>
<dbReference type="InterPro" id="IPR036291">
    <property type="entry name" value="NAD(P)-bd_dom_sf"/>
</dbReference>
<dbReference type="PRINTS" id="PR00081">
    <property type="entry name" value="GDHRDH"/>
</dbReference>
<sequence>MSLLSGKKVLLTGASRGIGAAIACAVAKEGASLTLVAHPHHEQDLKQCADKAKSCGAKDCNTQCVDFADTAAVQKLADQCASQGVDVLINNAGILGSHKAEETGPLKGNPDDWDRVMKVNALAPMRLIRALAPKMCDNGEYALRGFGLSAYETLRGHNVRVVDIAPGNVGQTGFSEKSDIQTAGQGTISPDDVAQAVLFCFRLSKNAVPEEIVLKAVKPGSS</sequence>
<dbReference type="GO" id="GO:0016491">
    <property type="term" value="F:oxidoreductase activity"/>
    <property type="evidence" value="ECO:0007669"/>
    <property type="project" value="UniProtKB-KW"/>
</dbReference>
<dbReference type="InterPro" id="IPR002347">
    <property type="entry name" value="SDR_fam"/>
</dbReference>
<dbReference type="SUPFAM" id="SSF51735">
    <property type="entry name" value="NAD(P)-binding Rossmann-fold domains"/>
    <property type="match status" value="1"/>
</dbReference>
<accession>A0AAD5H9L5</accession>
<protein>
    <submittedName>
        <fullName evidence="3">Uncharacterized protein</fullName>
    </submittedName>
</protein>
<evidence type="ECO:0000256" key="2">
    <source>
        <dbReference type="ARBA" id="ARBA00023002"/>
    </source>
</evidence>
<dbReference type="Proteomes" id="UP001205105">
    <property type="component" value="Unassembled WGS sequence"/>
</dbReference>
<dbReference type="PANTHER" id="PTHR44196">
    <property type="entry name" value="DEHYDROGENASE/REDUCTASE SDR FAMILY MEMBER 7B"/>
    <property type="match status" value="1"/>
</dbReference>
<organism evidence="3 4">
    <name type="scientific">Chlorella ohadii</name>
    <dbReference type="NCBI Taxonomy" id="2649997"/>
    <lineage>
        <taxon>Eukaryota</taxon>
        <taxon>Viridiplantae</taxon>
        <taxon>Chlorophyta</taxon>
        <taxon>core chlorophytes</taxon>
        <taxon>Trebouxiophyceae</taxon>
        <taxon>Chlorellales</taxon>
        <taxon>Chlorellaceae</taxon>
        <taxon>Chlorella clade</taxon>
        <taxon>Chlorella</taxon>
    </lineage>
</organism>
<name>A0AAD5H9L5_9CHLO</name>
<dbReference type="AlphaFoldDB" id="A0AAD5H9L5"/>
<dbReference type="GO" id="GO:0016020">
    <property type="term" value="C:membrane"/>
    <property type="evidence" value="ECO:0007669"/>
    <property type="project" value="TreeGrafter"/>
</dbReference>
<reference evidence="3" key="1">
    <citation type="submission" date="2020-11" db="EMBL/GenBank/DDBJ databases">
        <title>Chlorella ohadii genome sequencing and assembly.</title>
        <authorList>
            <person name="Murik O."/>
            <person name="Treves H."/>
            <person name="Kedem I."/>
            <person name="Shotland Y."/>
            <person name="Kaplan A."/>
        </authorList>
    </citation>
    <scope>NUCLEOTIDE SEQUENCE</scope>
    <source>
        <strain evidence="3">1</strain>
    </source>
</reference>
<proteinExistence type="inferred from homology"/>
<dbReference type="PANTHER" id="PTHR44196:SF1">
    <property type="entry name" value="DEHYDROGENASE_REDUCTASE SDR FAMILY MEMBER 7B"/>
    <property type="match status" value="1"/>
</dbReference>
<dbReference type="Gene3D" id="3.40.50.720">
    <property type="entry name" value="NAD(P)-binding Rossmann-like Domain"/>
    <property type="match status" value="2"/>
</dbReference>
<dbReference type="Pfam" id="PF00106">
    <property type="entry name" value="adh_short"/>
    <property type="match status" value="1"/>
</dbReference>
<comment type="similarity">
    <text evidence="1">Belongs to the short-chain dehydrogenases/reductases (SDR) family.</text>
</comment>
<comment type="caution">
    <text evidence="3">The sequence shown here is derived from an EMBL/GenBank/DDBJ whole genome shotgun (WGS) entry which is preliminary data.</text>
</comment>
<keyword evidence="4" id="KW-1185">Reference proteome</keyword>
<keyword evidence="2" id="KW-0560">Oxidoreductase</keyword>
<evidence type="ECO:0000313" key="3">
    <source>
        <dbReference type="EMBL" id="KAI7846140.1"/>
    </source>
</evidence>
<evidence type="ECO:0000256" key="1">
    <source>
        <dbReference type="ARBA" id="ARBA00006484"/>
    </source>
</evidence>
<dbReference type="CDD" id="cd05233">
    <property type="entry name" value="SDR_c"/>
    <property type="match status" value="1"/>
</dbReference>
<evidence type="ECO:0000313" key="4">
    <source>
        <dbReference type="Proteomes" id="UP001205105"/>
    </source>
</evidence>
<dbReference type="EMBL" id="JADXDR010000009">
    <property type="protein sequence ID" value="KAI7846140.1"/>
    <property type="molecule type" value="Genomic_DNA"/>
</dbReference>